<evidence type="ECO:0000313" key="1">
    <source>
        <dbReference type="EMBL" id="MFC5418501.1"/>
    </source>
</evidence>
<organism evidence="1 2">
    <name type="scientific">Bosea eneae</name>
    <dbReference type="NCBI Taxonomy" id="151454"/>
    <lineage>
        <taxon>Bacteria</taxon>
        <taxon>Pseudomonadati</taxon>
        <taxon>Pseudomonadota</taxon>
        <taxon>Alphaproteobacteria</taxon>
        <taxon>Hyphomicrobiales</taxon>
        <taxon>Boseaceae</taxon>
        <taxon>Bosea</taxon>
    </lineage>
</organism>
<accession>A0ABW0IJQ5</accession>
<name>A0ABW0IJQ5_9HYPH</name>
<gene>
    <name evidence="1" type="ORF">ACFPOB_02880</name>
</gene>
<reference evidence="2" key="1">
    <citation type="journal article" date="2019" name="Int. J. Syst. Evol. Microbiol.">
        <title>The Global Catalogue of Microorganisms (GCM) 10K type strain sequencing project: providing services to taxonomists for standard genome sequencing and annotation.</title>
        <authorList>
            <consortium name="The Broad Institute Genomics Platform"/>
            <consortium name="The Broad Institute Genome Sequencing Center for Infectious Disease"/>
            <person name="Wu L."/>
            <person name="Ma J."/>
        </authorList>
    </citation>
    <scope>NUCLEOTIDE SEQUENCE [LARGE SCALE GENOMIC DNA]</scope>
    <source>
        <strain evidence="2">NCAIM B.01391</strain>
    </source>
</reference>
<comment type="caution">
    <text evidence="1">The sequence shown here is derived from an EMBL/GenBank/DDBJ whole genome shotgun (WGS) entry which is preliminary data.</text>
</comment>
<sequence>MHMIGGSRCTLRAGIAVGIEPPVVLHEERLGASIIDIVLVSRNGCKSRWRSSRDLIVV</sequence>
<keyword evidence="2" id="KW-1185">Reference proteome</keyword>
<dbReference type="Proteomes" id="UP001596053">
    <property type="component" value="Unassembled WGS sequence"/>
</dbReference>
<proteinExistence type="predicted"/>
<evidence type="ECO:0000313" key="2">
    <source>
        <dbReference type="Proteomes" id="UP001596053"/>
    </source>
</evidence>
<dbReference type="RefSeq" id="WP_377795753.1">
    <property type="nucleotide sequence ID" value="NZ_JBHSLW010000005.1"/>
</dbReference>
<protein>
    <submittedName>
        <fullName evidence="1">Uncharacterized protein</fullName>
    </submittedName>
</protein>
<dbReference type="EMBL" id="JBHSLW010000005">
    <property type="protein sequence ID" value="MFC5418501.1"/>
    <property type="molecule type" value="Genomic_DNA"/>
</dbReference>